<dbReference type="InterPro" id="IPR029063">
    <property type="entry name" value="SAM-dependent_MTases_sf"/>
</dbReference>
<name>A0ABP0RTW8_9DINO</name>
<comment type="caution">
    <text evidence="2">The sequence shown here is derived from an EMBL/GenBank/DDBJ whole genome shotgun (WGS) entry which is preliminary data.</text>
</comment>
<proteinExistence type="predicted"/>
<dbReference type="Gene3D" id="2.70.160.11">
    <property type="entry name" value="Hnrnp arginine n-methyltransferase1"/>
    <property type="match status" value="1"/>
</dbReference>
<protein>
    <submittedName>
        <fullName evidence="2">Protein arginine N-methyltransferase 7</fullName>
    </submittedName>
</protein>
<dbReference type="Gene3D" id="3.40.50.150">
    <property type="entry name" value="Vaccinia Virus protein VP39"/>
    <property type="match status" value="1"/>
</dbReference>
<dbReference type="PANTHER" id="PTHR11006:SF4">
    <property type="entry name" value="PROTEIN ARGININE N-METHYLTRANSFERASE 7"/>
    <property type="match status" value="1"/>
</dbReference>
<organism evidence="2 3">
    <name type="scientific">Durusdinium trenchii</name>
    <dbReference type="NCBI Taxonomy" id="1381693"/>
    <lineage>
        <taxon>Eukaryota</taxon>
        <taxon>Sar</taxon>
        <taxon>Alveolata</taxon>
        <taxon>Dinophyceae</taxon>
        <taxon>Suessiales</taxon>
        <taxon>Symbiodiniaceae</taxon>
        <taxon>Durusdinium</taxon>
    </lineage>
</organism>
<sequence>MPHEPARMRTSYSSDFLYTLTTDELRMDGFRRAMATHRAKRVLEIGCGPWAPLVKLSLEASAEHVTAVEASPAHAQMARKQVAHYGDRVQILSGRSMSLPTELLAEQEPELLVAELLGYTASKEGAPAILADVQHRLGPLPTVPKRASSYLAPAQTLEVGLYDSRNFPEDLHLAEGQLWEDYDFECLEKQKPQANNEGSLQEQLQQRKRLTFQVPVGSEVGGTLLWMQTELSDSNVIDTRRDFTSWNQYYLHLEPQVVEDGQLEVCTAVDARTEDVTYEFQVGQRKFSVV</sequence>
<dbReference type="PANTHER" id="PTHR11006">
    <property type="entry name" value="PROTEIN ARGININE N-METHYLTRANSFERASE"/>
    <property type="match status" value="1"/>
</dbReference>
<dbReference type="InterPro" id="IPR025799">
    <property type="entry name" value="Arg_MeTrfase"/>
</dbReference>
<evidence type="ECO:0000256" key="1">
    <source>
        <dbReference type="ARBA" id="ARBA00022691"/>
    </source>
</evidence>
<keyword evidence="1" id="KW-0949">S-adenosyl-L-methionine</keyword>
<reference evidence="2 3" key="1">
    <citation type="submission" date="2024-02" db="EMBL/GenBank/DDBJ databases">
        <authorList>
            <person name="Chen Y."/>
            <person name="Shah S."/>
            <person name="Dougan E. K."/>
            <person name="Thang M."/>
            <person name="Chan C."/>
        </authorList>
    </citation>
    <scope>NUCLEOTIDE SEQUENCE [LARGE SCALE GENOMIC DNA]</scope>
</reference>
<evidence type="ECO:0000313" key="2">
    <source>
        <dbReference type="EMBL" id="CAK9104100.1"/>
    </source>
</evidence>
<evidence type="ECO:0000313" key="3">
    <source>
        <dbReference type="Proteomes" id="UP001642464"/>
    </source>
</evidence>
<dbReference type="EMBL" id="CAXAMM010042317">
    <property type="protein sequence ID" value="CAK9104100.1"/>
    <property type="molecule type" value="Genomic_DNA"/>
</dbReference>
<gene>
    <name evidence="2" type="ORF">SCF082_LOCUS48605</name>
</gene>
<dbReference type="Proteomes" id="UP001642464">
    <property type="component" value="Unassembled WGS sequence"/>
</dbReference>
<accession>A0ABP0RTW8</accession>
<keyword evidence="3" id="KW-1185">Reference proteome</keyword>
<dbReference type="CDD" id="cd02440">
    <property type="entry name" value="AdoMet_MTases"/>
    <property type="match status" value="1"/>
</dbReference>
<dbReference type="SUPFAM" id="SSF53335">
    <property type="entry name" value="S-adenosyl-L-methionine-dependent methyltransferases"/>
    <property type="match status" value="1"/>
</dbReference>